<evidence type="ECO:0000313" key="4">
    <source>
        <dbReference type="Proteomes" id="UP000507470"/>
    </source>
</evidence>
<dbReference type="Pfam" id="PF00619">
    <property type="entry name" value="CARD"/>
    <property type="match status" value="1"/>
</dbReference>
<dbReference type="InterPro" id="IPR037939">
    <property type="entry name" value="CRADD"/>
</dbReference>
<dbReference type="CDD" id="cd01671">
    <property type="entry name" value="CARD"/>
    <property type="match status" value="2"/>
</dbReference>
<evidence type="ECO:0000259" key="2">
    <source>
        <dbReference type="PROSITE" id="PS50209"/>
    </source>
</evidence>
<dbReference type="PROSITE" id="PS50209">
    <property type="entry name" value="CARD"/>
    <property type="match status" value="2"/>
</dbReference>
<dbReference type="SUPFAM" id="SSF47986">
    <property type="entry name" value="DEATH domain"/>
    <property type="match status" value="4"/>
</dbReference>
<dbReference type="GO" id="GO:0007165">
    <property type="term" value="P:signal transduction"/>
    <property type="evidence" value="ECO:0007669"/>
    <property type="project" value="InterPro"/>
</dbReference>
<dbReference type="PANTHER" id="PTHR15034">
    <property type="entry name" value="DEATH DOMAIN-CONTAINING PROTEIN CRADD"/>
    <property type="match status" value="1"/>
</dbReference>
<sequence length="666" mass="76749">MASIYFVFVDKQFWPSEVAVHTIFKKMSESGTIQRGELYQIWKQDTFSKVFPHRKYIFDMLIHLDIVSEQRRYNTKTGRRLPAKNFFVPCMVTERNTTNFMSNECTPNRAISLAFTFKGAIIPPALPNRLISACLSMWNVKTYKEQKENGTTREKRDVKLLFSGFLCLSYDKAHDVVVCVEANRIHIYIVHKTSSGLIVSDIATNIKETFCTTLERIIEFYQSTVNDGSSSSRKPFQIEYSCLKLECFITEKEALQRADWICEKHKLTHERAHWNVWNQDEAKKQCKEPCSGLSEDALNQIPSDIELLRFSSHSPKDMRQFAEHLGVEDDWETIESDYPQKTAFSKFLILIRWKEAYPKGNFRNLADALNKMNISAHKLCCVKRAKKVDTDLPDDILECIPTDEILDSVASTIGQKFFQLGTELGLSVADLENIQEEQPGKLAVQNKEILHKWRKDEKLKATMWVLMQALVNIGRGLKSLEDFIEDVDFETLRTTEDVTDRIADYQNEIIEELVISDILDDMMTHLVISADDRRRIEQHAGQDDQNKALVDLVMKRREPMYTVFVGALKKNGYPELANNLKYESQDVSSSSISPSTEKKGLSVVTNQHYKVRLQKNYSRIVSDIKHEHIVDHLITRDVLSIDDRQKIEAGQSQKGKEQEIFGQPSA</sequence>
<dbReference type="Gene3D" id="1.10.533.10">
    <property type="entry name" value="Death Domain, Fas"/>
    <property type="match status" value="4"/>
</dbReference>
<evidence type="ECO:0000259" key="1">
    <source>
        <dbReference type="PROSITE" id="PS50017"/>
    </source>
</evidence>
<dbReference type="GO" id="GO:0002020">
    <property type="term" value="F:protease binding"/>
    <property type="evidence" value="ECO:0007669"/>
    <property type="project" value="InterPro"/>
</dbReference>
<dbReference type="InterPro" id="IPR001315">
    <property type="entry name" value="CARD"/>
</dbReference>
<dbReference type="SMART" id="SM00005">
    <property type="entry name" value="DEATH"/>
    <property type="match status" value="2"/>
</dbReference>
<name>A0A6J8D3K2_MYTCO</name>
<dbReference type="Proteomes" id="UP000507470">
    <property type="component" value="Unassembled WGS sequence"/>
</dbReference>
<dbReference type="InterPro" id="IPR011029">
    <property type="entry name" value="DEATH-like_dom_sf"/>
</dbReference>
<proteinExistence type="predicted"/>
<dbReference type="Pfam" id="PF00531">
    <property type="entry name" value="Death"/>
    <property type="match status" value="1"/>
</dbReference>
<dbReference type="OrthoDB" id="5962960at2759"/>
<protein>
    <recommendedName>
        <fullName evidence="5">Death domain-containing protein</fullName>
    </recommendedName>
</protein>
<reference evidence="3 4" key="1">
    <citation type="submission" date="2020-06" db="EMBL/GenBank/DDBJ databases">
        <authorList>
            <person name="Li R."/>
            <person name="Bekaert M."/>
        </authorList>
    </citation>
    <scope>NUCLEOTIDE SEQUENCE [LARGE SCALE GENOMIC DNA]</scope>
    <source>
        <strain evidence="4">wild</strain>
    </source>
</reference>
<organism evidence="3 4">
    <name type="scientific">Mytilus coruscus</name>
    <name type="common">Sea mussel</name>
    <dbReference type="NCBI Taxonomy" id="42192"/>
    <lineage>
        <taxon>Eukaryota</taxon>
        <taxon>Metazoa</taxon>
        <taxon>Spiralia</taxon>
        <taxon>Lophotrochozoa</taxon>
        <taxon>Mollusca</taxon>
        <taxon>Bivalvia</taxon>
        <taxon>Autobranchia</taxon>
        <taxon>Pteriomorphia</taxon>
        <taxon>Mytilida</taxon>
        <taxon>Mytiloidea</taxon>
        <taxon>Mytilidae</taxon>
        <taxon>Mytilinae</taxon>
        <taxon>Mytilus</taxon>
    </lineage>
</organism>
<dbReference type="PANTHER" id="PTHR15034:SF5">
    <property type="entry name" value="DEATH DOMAIN-CONTAINING PROTEIN CRADD"/>
    <property type="match status" value="1"/>
</dbReference>
<dbReference type="PROSITE" id="PS50017">
    <property type="entry name" value="DEATH_DOMAIN"/>
    <property type="match status" value="1"/>
</dbReference>
<feature type="domain" description="Death" evidence="1">
    <location>
        <begin position="402"/>
        <end position="475"/>
    </location>
</feature>
<dbReference type="EMBL" id="CACVKT020006503">
    <property type="protein sequence ID" value="CAC5402476.1"/>
    <property type="molecule type" value="Genomic_DNA"/>
</dbReference>
<accession>A0A6J8D3K2</accession>
<feature type="domain" description="CARD" evidence="2">
    <location>
        <begin position="494"/>
        <end position="583"/>
    </location>
</feature>
<gene>
    <name evidence="3" type="ORF">MCOR_36415</name>
</gene>
<dbReference type="GO" id="GO:0070513">
    <property type="term" value="F:death domain binding"/>
    <property type="evidence" value="ECO:0007669"/>
    <property type="project" value="InterPro"/>
</dbReference>
<evidence type="ECO:0008006" key="5">
    <source>
        <dbReference type="Google" id="ProtNLM"/>
    </source>
</evidence>
<dbReference type="AlphaFoldDB" id="A0A6J8D3K2"/>
<dbReference type="InterPro" id="IPR000488">
    <property type="entry name" value="Death_dom"/>
</dbReference>
<feature type="domain" description="CARD" evidence="2">
    <location>
        <begin position="605"/>
        <end position="666"/>
    </location>
</feature>
<keyword evidence="4" id="KW-1185">Reference proteome</keyword>
<dbReference type="GO" id="GO:0042981">
    <property type="term" value="P:regulation of apoptotic process"/>
    <property type="evidence" value="ECO:0007669"/>
    <property type="project" value="InterPro"/>
</dbReference>
<evidence type="ECO:0000313" key="3">
    <source>
        <dbReference type="EMBL" id="CAC5402476.1"/>
    </source>
</evidence>